<accession>A0A101KQA2</accession>
<organism evidence="2 3">
    <name type="scientific">Rhizobium loti</name>
    <name type="common">Mesorhizobium loti</name>
    <dbReference type="NCBI Taxonomy" id="381"/>
    <lineage>
        <taxon>Bacteria</taxon>
        <taxon>Pseudomonadati</taxon>
        <taxon>Pseudomonadota</taxon>
        <taxon>Alphaproteobacteria</taxon>
        <taxon>Hyphomicrobiales</taxon>
        <taxon>Phyllobacteriaceae</taxon>
        <taxon>Mesorhizobium</taxon>
    </lineage>
</organism>
<feature type="region of interest" description="Disordered" evidence="1">
    <location>
        <begin position="69"/>
        <end position="91"/>
    </location>
</feature>
<protein>
    <submittedName>
        <fullName evidence="2">Uncharacterized protein</fullName>
    </submittedName>
</protein>
<proteinExistence type="predicted"/>
<reference evidence="2 3" key="1">
    <citation type="submission" date="2015-12" db="EMBL/GenBank/DDBJ databases">
        <title>Draft genome sequence of Mesorhizobium sp. UFLA 01-765, a multitolerant efficient symbiont and plant-growth promoting strain isolated from Zn-mining soil using Leucaena leucocephala as a trap plant.</title>
        <authorList>
            <person name="Rangel W.M."/>
            <person name="Thijs S."/>
            <person name="Longatti S.M."/>
            <person name="Moreira F.M."/>
            <person name="Weyens N."/>
            <person name="Vangronsveld J."/>
            <person name="Van Hamme J.D."/>
            <person name="Bottos E.M."/>
            <person name="Rineau F."/>
        </authorList>
    </citation>
    <scope>NUCLEOTIDE SEQUENCE [LARGE SCALE GENOMIC DNA]</scope>
    <source>
        <strain evidence="2 3">UFLA 01-765</strain>
    </source>
</reference>
<name>A0A101KQA2_RHILI</name>
<dbReference type="Proteomes" id="UP000053176">
    <property type="component" value="Unassembled WGS sequence"/>
</dbReference>
<dbReference type="EMBL" id="LPWA01000127">
    <property type="protein sequence ID" value="KUM24917.1"/>
    <property type="molecule type" value="Genomic_DNA"/>
</dbReference>
<evidence type="ECO:0000313" key="2">
    <source>
        <dbReference type="EMBL" id="KUM24917.1"/>
    </source>
</evidence>
<evidence type="ECO:0000313" key="3">
    <source>
        <dbReference type="Proteomes" id="UP000053176"/>
    </source>
</evidence>
<gene>
    <name evidence="2" type="ORF">AU467_28635</name>
</gene>
<dbReference type="OrthoDB" id="8085595at2"/>
<sequence>MRPALCIAVIFAGFASGCTSDDYVRTEGVTPAAGNAQASNTVMQMVDPWRYGVQNTRLLVPAQSTSSATSAAGAKAGSESASTTSASTTSE</sequence>
<evidence type="ECO:0000256" key="1">
    <source>
        <dbReference type="SAM" id="MobiDB-lite"/>
    </source>
</evidence>
<dbReference type="PROSITE" id="PS51257">
    <property type="entry name" value="PROKAR_LIPOPROTEIN"/>
    <property type="match status" value="1"/>
</dbReference>
<dbReference type="AlphaFoldDB" id="A0A101KQA2"/>
<comment type="caution">
    <text evidence="2">The sequence shown here is derived from an EMBL/GenBank/DDBJ whole genome shotgun (WGS) entry which is preliminary data.</text>
</comment>